<dbReference type="InterPro" id="IPR001173">
    <property type="entry name" value="Glyco_trans_2-like"/>
</dbReference>
<proteinExistence type="predicted"/>
<sequence length="229" mass="25694">MDGEHFLFSTAGKTKMKIGIVIPAHNEEYYLSACLQSIQVAIDNIGGYDVEVLVVLDSCTDQSRLIVQSHQINWIECDYACVGQARDLGIRHLIERGVTWIACTDADTVVSPDWLRYQIQHQPTDAICGTVTLDDFSHLSITKQQKYLAHYKDEMDHAHIHGANLSFSAEVYLLVGGFEPISCHEDVSLIKKLIKHCCNITWSNLVRVTTSSRLNGRAPQGLSYFLNNL</sequence>
<dbReference type="AlphaFoldDB" id="A0A242U9V6"/>
<name>A0A242U9V6_ACIPI</name>
<dbReference type="Pfam" id="PF00535">
    <property type="entry name" value="Glycos_transf_2"/>
    <property type="match status" value="1"/>
</dbReference>
<dbReference type="EMBL" id="NGIR01000008">
    <property type="protein sequence ID" value="OTU30617.1"/>
    <property type="molecule type" value="Genomic_DNA"/>
</dbReference>
<dbReference type="PANTHER" id="PTHR43646:SF2">
    <property type="entry name" value="GLYCOSYLTRANSFERASE 2-LIKE DOMAIN-CONTAINING PROTEIN"/>
    <property type="match status" value="1"/>
</dbReference>
<reference evidence="7 8" key="1">
    <citation type="submission" date="2017-05" db="EMBL/GenBank/DDBJ databases">
        <authorList>
            <person name="Song R."/>
            <person name="Chenine A.L."/>
            <person name="Ruprecht R.M."/>
        </authorList>
    </citation>
    <scope>NUCLEOTIDE SEQUENCE [LARGE SCALE GENOMIC DNA]</scope>
    <source>
        <strain evidence="7 8">ARLG1955</strain>
    </source>
</reference>
<dbReference type="Proteomes" id="UP000195162">
    <property type="component" value="Unassembled WGS sequence"/>
</dbReference>
<dbReference type="GO" id="GO:0016757">
    <property type="term" value="F:glycosyltransferase activity"/>
    <property type="evidence" value="ECO:0007669"/>
    <property type="project" value="UniProtKB-KW"/>
</dbReference>
<dbReference type="SUPFAM" id="SSF53448">
    <property type="entry name" value="Nucleotide-diphospho-sugar transferases"/>
    <property type="match status" value="1"/>
</dbReference>
<evidence type="ECO:0000256" key="1">
    <source>
        <dbReference type="ARBA" id="ARBA00004236"/>
    </source>
</evidence>
<evidence type="ECO:0000256" key="3">
    <source>
        <dbReference type="ARBA" id="ARBA00022676"/>
    </source>
</evidence>
<keyword evidence="2" id="KW-1003">Cell membrane</keyword>
<comment type="subcellular location">
    <subcellularLocation>
        <location evidence="1">Cell membrane</location>
    </subcellularLocation>
</comment>
<dbReference type="Gene3D" id="3.90.550.10">
    <property type="entry name" value="Spore Coat Polysaccharide Biosynthesis Protein SpsA, Chain A"/>
    <property type="match status" value="1"/>
</dbReference>
<dbReference type="PANTHER" id="PTHR43646">
    <property type="entry name" value="GLYCOSYLTRANSFERASE"/>
    <property type="match status" value="1"/>
</dbReference>
<organism evidence="7 8">
    <name type="scientific">Acinetobacter pittii</name>
    <name type="common">Acinetobacter genomosp. 3</name>
    <dbReference type="NCBI Taxonomy" id="48296"/>
    <lineage>
        <taxon>Bacteria</taxon>
        <taxon>Pseudomonadati</taxon>
        <taxon>Pseudomonadota</taxon>
        <taxon>Gammaproteobacteria</taxon>
        <taxon>Moraxellales</taxon>
        <taxon>Moraxellaceae</taxon>
        <taxon>Acinetobacter</taxon>
        <taxon>Acinetobacter calcoaceticus/baumannii complex</taxon>
    </lineage>
</organism>
<evidence type="ECO:0000313" key="7">
    <source>
        <dbReference type="EMBL" id="OTU30617.1"/>
    </source>
</evidence>
<evidence type="ECO:0000256" key="2">
    <source>
        <dbReference type="ARBA" id="ARBA00022475"/>
    </source>
</evidence>
<gene>
    <name evidence="7" type="ORF">CAT59_01745</name>
</gene>
<dbReference type="GO" id="GO:0005886">
    <property type="term" value="C:plasma membrane"/>
    <property type="evidence" value="ECO:0007669"/>
    <property type="project" value="UniProtKB-SubCell"/>
</dbReference>
<keyword evidence="5" id="KW-0472">Membrane</keyword>
<protein>
    <submittedName>
        <fullName evidence="7">Glycosyl transferase</fullName>
    </submittedName>
</protein>
<dbReference type="InterPro" id="IPR029044">
    <property type="entry name" value="Nucleotide-diphossugar_trans"/>
</dbReference>
<evidence type="ECO:0000256" key="4">
    <source>
        <dbReference type="ARBA" id="ARBA00022679"/>
    </source>
</evidence>
<accession>A0A242U9V6</accession>
<evidence type="ECO:0000313" key="8">
    <source>
        <dbReference type="Proteomes" id="UP000195162"/>
    </source>
</evidence>
<evidence type="ECO:0000256" key="5">
    <source>
        <dbReference type="ARBA" id="ARBA00023136"/>
    </source>
</evidence>
<feature type="domain" description="Glycosyltransferase 2-like" evidence="6">
    <location>
        <begin position="20"/>
        <end position="146"/>
    </location>
</feature>
<evidence type="ECO:0000259" key="6">
    <source>
        <dbReference type="Pfam" id="PF00535"/>
    </source>
</evidence>
<dbReference type="CDD" id="cd00761">
    <property type="entry name" value="Glyco_tranf_GTA_type"/>
    <property type="match status" value="1"/>
</dbReference>
<keyword evidence="3" id="KW-0328">Glycosyltransferase</keyword>
<keyword evidence="4 7" id="KW-0808">Transferase</keyword>
<comment type="caution">
    <text evidence="7">The sequence shown here is derived from an EMBL/GenBank/DDBJ whole genome shotgun (WGS) entry which is preliminary data.</text>
</comment>